<feature type="region of interest" description="Disordered" evidence="1">
    <location>
        <begin position="56"/>
        <end position="161"/>
    </location>
</feature>
<evidence type="ECO:0000256" key="1">
    <source>
        <dbReference type="SAM" id="MobiDB-lite"/>
    </source>
</evidence>
<organism evidence="2">
    <name type="scientific">Spongospora subterranea</name>
    <dbReference type="NCBI Taxonomy" id="70186"/>
    <lineage>
        <taxon>Eukaryota</taxon>
        <taxon>Sar</taxon>
        <taxon>Rhizaria</taxon>
        <taxon>Endomyxa</taxon>
        <taxon>Phytomyxea</taxon>
        <taxon>Plasmodiophorida</taxon>
        <taxon>Plasmodiophoridae</taxon>
        <taxon>Spongospora</taxon>
    </lineage>
</organism>
<dbReference type="EMBL" id="HACM01004630">
    <property type="protein sequence ID" value="CRZ05072.1"/>
    <property type="molecule type" value="Transcribed_RNA"/>
</dbReference>
<sequence length="183" mass="20421">MATFITLFATIASLFVLILILAHRYTCDRKSISEICIMGKRRSIVKVAHIEPPSNYFSTIQNGTSSGSEEEEKDQAVSPVKPVPEPITDAVTIDANNGEWHEIKRRRPQKRPSDAPASANRKSVLRSHRTGDLNSGAMLTRSGFDESQNKPNDAETSKPWMKQESPSIFSIFNVISCYSRPLK</sequence>
<accession>A0A0H5QU27</accession>
<dbReference type="EMBL" id="HACM01004629">
    <property type="protein sequence ID" value="CRZ05071.1"/>
    <property type="molecule type" value="Transcribed_RNA"/>
</dbReference>
<feature type="compositionally biased region" description="Basic and acidic residues" evidence="1">
    <location>
        <begin position="143"/>
        <end position="156"/>
    </location>
</feature>
<protein>
    <submittedName>
        <fullName evidence="2">Uncharacterized protein</fullName>
    </submittedName>
</protein>
<reference evidence="2" key="1">
    <citation type="submission" date="2015-04" db="EMBL/GenBank/DDBJ databases">
        <title>The genome sequence of the plant pathogenic Rhizarian Plasmodiophora brassicae reveals insights in its biotrophic life cycle and the origin of chitin synthesis.</title>
        <authorList>
            <person name="Schwelm A."/>
            <person name="Fogelqvist J."/>
            <person name="Knaust A."/>
            <person name="Julke S."/>
            <person name="Lilja T."/>
            <person name="Dhandapani V."/>
            <person name="Bonilla-Rosso G."/>
            <person name="Karlsson M."/>
            <person name="Shevchenko A."/>
            <person name="Choi S.R."/>
            <person name="Kim H.G."/>
            <person name="Park J.Y."/>
            <person name="Lim Y.P."/>
            <person name="Ludwig-Muller J."/>
            <person name="Dixelius C."/>
        </authorList>
    </citation>
    <scope>NUCLEOTIDE SEQUENCE</scope>
    <source>
        <tissue evidence="2">Potato root galls</tissue>
    </source>
</reference>
<name>A0A0H5QU27_9EUKA</name>
<feature type="compositionally biased region" description="Polar residues" evidence="1">
    <location>
        <begin position="56"/>
        <end position="67"/>
    </location>
</feature>
<proteinExistence type="predicted"/>
<dbReference type="AlphaFoldDB" id="A0A0H5QU27"/>
<evidence type="ECO:0000313" key="2">
    <source>
        <dbReference type="EMBL" id="CRZ05071.1"/>
    </source>
</evidence>